<dbReference type="CDD" id="cd02513">
    <property type="entry name" value="CMP-NeuAc_Synthase"/>
    <property type="match status" value="1"/>
</dbReference>
<dbReference type="PANTHER" id="PTHR21485">
    <property type="entry name" value="HAD SUPERFAMILY MEMBERS CMAS AND KDSC"/>
    <property type="match status" value="1"/>
</dbReference>
<dbReference type="InterPro" id="IPR029044">
    <property type="entry name" value="Nucleotide-diphossugar_trans"/>
</dbReference>
<keyword evidence="1" id="KW-0808">Transferase</keyword>
<evidence type="ECO:0000313" key="2">
    <source>
        <dbReference type="Proteomes" id="UP001597469"/>
    </source>
</evidence>
<dbReference type="GO" id="GO:0016779">
    <property type="term" value="F:nucleotidyltransferase activity"/>
    <property type="evidence" value="ECO:0007669"/>
    <property type="project" value="UniProtKB-KW"/>
</dbReference>
<keyword evidence="2" id="KW-1185">Reference proteome</keyword>
<dbReference type="EMBL" id="JBHULN010000002">
    <property type="protein sequence ID" value="MFD2569938.1"/>
    <property type="molecule type" value="Genomic_DNA"/>
</dbReference>
<evidence type="ECO:0000313" key="1">
    <source>
        <dbReference type="EMBL" id="MFD2569938.1"/>
    </source>
</evidence>
<sequence length="228" mass="25630">MSVIAIIPARGGSKRIPRKNIRPFLGKPIIAYVIEAALQSGLFDEVMVSTDDTEIADVARHYGAVVPFMRRPETADDFASTADVLREVLSQYTDQDKNFEYACCLYPTAPFVTPALLQGAFSSLTEQQFDTVYPVQRFSFPIQRAVLLRDGKVQWLHPEHAMTRSQDLEPAYHDAGQFYFFNVGAFQANQRLITENSGGIIIAEVAAQDIDTEDDWAIAELKYRMRKG</sequence>
<proteinExistence type="predicted"/>
<dbReference type="RefSeq" id="WP_381519829.1">
    <property type="nucleotide sequence ID" value="NZ_JBHULN010000002.1"/>
</dbReference>
<dbReference type="EC" id="2.7.7.81" evidence="1"/>
<dbReference type="Proteomes" id="UP001597469">
    <property type="component" value="Unassembled WGS sequence"/>
</dbReference>
<dbReference type="SUPFAM" id="SSF53448">
    <property type="entry name" value="Nucleotide-diphospho-sugar transferases"/>
    <property type="match status" value="1"/>
</dbReference>
<dbReference type="InterPro" id="IPR050793">
    <property type="entry name" value="CMP-NeuNAc_synthase"/>
</dbReference>
<dbReference type="NCBIfam" id="TIGR03584">
    <property type="entry name" value="PseF"/>
    <property type="match status" value="1"/>
</dbReference>
<reference evidence="2" key="1">
    <citation type="journal article" date="2019" name="Int. J. Syst. Evol. Microbiol.">
        <title>The Global Catalogue of Microorganisms (GCM) 10K type strain sequencing project: providing services to taxonomists for standard genome sequencing and annotation.</title>
        <authorList>
            <consortium name="The Broad Institute Genomics Platform"/>
            <consortium name="The Broad Institute Genome Sequencing Center for Infectious Disease"/>
            <person name="Wu L."/>
            <person name="Ma J."/>
        </authorList>
    </citation>
    <scope>NUCLEOTIDE SEQUENCE [LARGE SCALE GENOMIC DNA]</scope>
    <source>
        <strain evidence="2">KCTC 42805</strain>
    </source>
</reference>
<organism evidence="1 2">
    <name type="scientific">Spirosoma soli</name>
    <dbReference type="NCBI Taxonomy" id="1770529"/>
    <lineage>
        <taxon>Bacteria</taxon>
        <taxon>Pseudomonadati</taxon>
        <taxon>Bacteroidota</taxon>
        <taxon>Cytophagia</taxon>
        <taxon>Cytophagales</taxon>
        <taxon>Cytophagaceae</taxon>
        <taxon>Spirosoma</taxon>
    </lineage>
</organism>
<keyword evidence="1" id="KW-0548">Nucleotidyltransferase</keyword>
<comment type="caution">
    <text evidence="1">The sequence shown here is derived from an EMBL/GenBank/DDBJ whole genome shotgun (WGS) entry which is preliminary data.</text>
</comment>
<dbReference type="Gene3D" id="3.90.550.10">
    <property type="entry name" value="Spore Coat Polysaccharide Biosynthesis Protein SpsA, Chain A"/>
    <property type="match status" value="1"/>
</dbReference>
<accession>A0ABW5M1B3</accession>
<dbReference type="PANTHER" id="PTHR21485:SF6">
    <property type="entry name" value="N-ACYLNEURAMINATE CYTIDYLYLTRANSFERASE-RELATED"/>
    <property type="match status" value="1"/>
</dbReference>
<protein>
    <submittedName>
        <fullName evidence="1">Pseudaminic acid cytidylyltransferase</fullName>
        <ecNumber evidence="1">2.7.7.81</ecNumber>
    </submittedName>
</protein>
<dbReference type="InterPro" id="IPR020039">
    <property type="entry name" value="PseF"/>
</dbReference>
<dbReference type="InterPro" id="IPR003329">
    <property type="entry name" value="Cytidylyl_trans"/>
</dbReference>
<gene>
    <name evidence="1" type="primary">pseF</name>
    <name evidence="1" type="ORF">ACFSUS_04785</name>
</gene>
<dbReference type="Pfam" id="PF02348">
    <property type="entry name" value="CTP_transf_3"/>
    <property type="match status" value="1"/>
</dbReference>
<name>A0ABW5M1B3_9BACT</name>